<evidence type="ECO:0000313" key="1">
    <source>
        <dbReference type="EMBL" id="NYA72380.1"/>
    </source>
</evidence>
<dbReference type="EMBL" id="JACBJI010000008">
    <property type="protein sequence ID" value="NYA72380.1"/>
    <property type="molecule type" value="Genomic_DNA"/>
</dbReference>
<dbReference type="Proteomes" id="UP000535020">
    <property type="component" value="Unassembled WGS sequence"/>
</dbReference>
<sequence length="345" mass="40098">METEDLRYEEHEDFNIDFDDTQNAITILGSSFRPSEVLFYLQRETYRIALTDFRNQQIETLKETIYYEYPLPIAFYFHQSENAYDYNNHRLQLLRSTWEAIIFTLYAVVVGEARSKAFPLRNIAQVNALGNPDLSFNDYFSDRLAQKLLIVERILTYNQTNNCGLLCANVVTIPTIQKIRSLNQERNEFMHIAAISEEQAATSYGALFPEVLDVLKDLRELEFVDIMRFIQVTDAVTNLRCEIFNGHGLARNIKNITLSSAQLGLLGDQLNAQNILIKYQGELFSITPFLHFRPEANGNVTNLCYFKRKATNARYEYEIVSRSESVEFDRQVFQDRTNELRALIV</sequence>
<accession>A0A7Y8Y724</accession>
<name>A0A7Y8Y724_9FLAO</name>
<evidence type="ECO:0000313" key="2">
    <source>
        <dbReference type="Proteomes" id="UP000535020"/>
    </source>
</evidence>
<protein>
    <submittedName>
        <fullName evidence="1">Uncharacterized protein</fullName>
    </submittedName>
</protein>
<dbReference type="RefSeq" id="WP_176007190.1">
    <property type="nucleotide sequence ID" value="NZ_JABWMI010000020.1"/>
</dbReference>
<gene>
    <name evidence="1" type="ORF">HZF10_15730</name>
</gene>
<reference evidence="1 2" key="1">
    <citation type="submission" date="2020-07" db="EMBL/GenBank/DDBJ databases">
        <authorList>
            <person name="Sun Q."/>
        </authorList>
    </citation>
    <scope>NUCLEOTIDE SEQUENCE [LARGE SCALE GENOMIC DNA]</scope>
    <source>
        <strain evidence="1 2">MAH-1</strain>
    </source>
</reference>
<organism evidence="1 2">
    <name type="scientific">Flavobacterium agri</name>
    <dbReference type="NCBI Taxonomy" id="2743471"/>
    <lineage>
        <taxon>Bacteria</taxon>
        <taxon>Pseudomonadati</taxon>
        <taxon>Bacteroidota</taxon>
        <taxon>Flavobacteriia</taxon>
        <taxon>Flavobacteriales</taxon>
        <taxon>Flavobacteriaceae</taxon>
        <taxon>Flavobacterium</taxon>
    </lineage>
</organism>
<dbReference type="AlphaFoldDB" id="A0A7Y8Y724"/>
<proteinExistence type="predicted"/>
<keyword evidence="2" id="KW-1185">Reference proteome</keyword>
<comment type="caution">
    <text evidence="1">The sequence shown here is derived from an EMBL/GenBank/DDBJ whole genome shotgun (WGS) entry which is preliminary data.</text>
</comment>